<gene>
    <name evidence="6" type="ORF">BO70DRAFT_338281</name>
</gene>
<evidence type="ECO:0000256" key="2">
    <source>
        <dbReference type="ARBA" id="ARBA00022827"/>
    </source>
</evidence>
<dbReference type="PANTHER" id="PTHR46720:SF3">
    <property type="entry name" value="FAD-BINDING DOMAIN-CONTAINING PROTEIN-RELATED"/>
    <property type="match status" value="1"/>
</dbReference>
<evidence type="ECO:0000313" key="7">
    <source>
        <dbReference type="Proteomes" id="UP000247233"/>
    </source>
</evidence>
<protein>
    <submittedName>
        <fullName evidence="6">Putative salicylate hydroxylase</fullName>
    </submittedName>
</protein>
<accession>A0A317W0K9</accession>
<dbReference type="PANTHER" id="PTHR46720">
    <property type="entry name" value="HYDROXYLASE, PUTATIVE (AFU_ORTHOLOGUE AFUA_3G01460)-RELATED"/>
    <property type="match status" value="1"/>
</dbReference>
<proteinExistence type="predicted"/>
<dbReference type="Proteomes" id="UP000247233">
    <property type="component" value="Unassembled WGS sequence"/>
</dbReference>
<evidence type="ECO:0000256" key="3">
    <source>
        <dbReference type="ARBA" id="ARBA00023002"/>
    </source>
</evidence>
<dbReference type="Gene3D" id="3.50.50.60">
    <property type="entry name" value="FAD/NAD(P)-binding domain"/>
    <property type="match status" value="1"/>
</dbReference>
<dbReference type="OrthoDB" id="417877at2759"/>
<dbReference type="InterPro" id="IPR036188">
    <property type="entry name" value="FAD/NAD-bd_sf"/>
</dbReference>
<keyword evidence="7" id="KW-1185">Reference proteome</keyword>
<evidence type="ECO:0000313" key="6">
    <source>
        <dbReference type="EMBL" id="PWY79151.1"/>
    </source>
</evidence>
<dbReference type="GO" id="GO:0016491">
    <property type="term" value="F:oxidoreductase activity"/>
    <property type="evidence" value="ECO:0007669"/>
    <property type="project" value="UniProtKB-KW"/>
</dbReference>
<dbReference type="PRINTS" id="PR00420">
    <property type="entry name" value="RNGMNOXGNASE"/>
</dbReference>
<evidence type="ECO:0000256" key="4">
    <source>
        <dbReference type="SAM" id="MobiDB-lite"/>
    </source>
</evidence>
<dbReference type="RefSeq" id="XP_025398371.1">
    <property type="nucleotide sequence ID" value="XM_025541190.1"/>
</dbReference>
<keyword evidence="3" id="KW-0560">Oxidoreductase</keyword>
<dbReference type="AlphaFoldDB" id="A0A317W0K9"/>
<dbReference type="FunFam" id="3.50.50.60:FF:000153">
    <property type="entry name" value="Salicylate hydroxylase, putative"/>
    <property type="match status" value="1"/>
</dbReference>
<dbReference type="GeneID" id="37063427"/>
<dbReference type="InterPro" id="IPR002938">
    <property type="entry name" value="FAD-bd"/>
</dbReference>
<evidence type="ECO:0000256" key="1">
    <source>
        <dbReference type="ARBA" id="ARBA00022630"/>
    </source>
</evidence>
<reference evidence="6 7" key="1">
    <citation type="submission" date="2016-12" db="EMBL/GenBank/DDBJ databases">
        <title>The genomes of Aspergillus section Nigri reveals drivers in fungal speciation.</title>
        <authorList>
            <consortium name="DOE Joint Genome Institute"/>
            <person name="Vesth T.C."/>
            <person name="Nybo J."/>
            <person name="Theobald S."/>
            <person name="Brandl J."/>
            <person name="Frisvad J.C."/>
            <person name="Nielsen K.F."/>
            <person name="Lyhne E.K."/>
            <person name="Kogle M.E."/>
            <person name="Kuo A."/>
            <person name="Riley R."/>
            <person name="Clum A."/>
            <person name="Nolan M."/>
            <person name="Lipzen A."/>
            <person name="Salamov A."/>
            <person name="Henrissat B."/>
            <person name="Wiebenga A."/>
            <person name="De Vries R.P."/>
            <person name="Grigoriev I.V."/>
            <person name="Mortensen U.H."/>
            <person name="Andersen M.R."/>
            <person name="Baker S.E."/>
        </authorList>
    </citation>
    <scope>NUCLEOTIDE SEQUENCE [LARGE SCALE GENOMIC DNA]</scope>
    <source>
        <strain evidence="6 7">CBS 117.55</strain>
    </source>
</reference>
<dbReference type="InterPro" id="IPR051104">
    <property type="entry name" value="FAD_monoxygenase"/>
</dbReference>
<dbReference type="GO" id="GO:0044550">
    <property type="term" value="P:secondary metabolite biosynthetic process"/>
    <property type="evidence" value="ECO:0007669"/>
    <property type="project" value="TreeGrafter"/>
</dbReference>
<comment type="caution">
    <text evidence="6">The sequence shown here is derived from an EMBL/GenBank/DDBJ whole genome shotgun (WGS) entry which is preliminary data.</text>
</comment>
<dbReference type="SUPFAM" id="SSF51905">
    <property type="entry name" value="FAD/NAD(P)-binding domain"/>
    <property type="match status" value="1"/>
</dbReference>
<feature type="region of interest" description="Disordered" evidence="4">
    <location>
        <begin position="1"/>
        <end position="20"/>
    </location>
</feature>
<name>A0A317W0K9_9EURO</name>
<keyword evidence="1" id="KW-0285">Flavoprotein</keyword>
<dbReference type="SUPFAM" id="SSF54373">
    <property type="entry name" value="FAD-linked reductases, C-terminal domain"/>
    <property type="match status" value="1"/>
</dbReference>
<dbReference type="EMBL" id="MSFL01000016">
    <property type="protein sequence ID" value="PWY79151.1"/>
    <property type="molecule type" value="Genomic_DNA"/>
</dbReference>
<dbReference type="GO" id="GO:0071949">
    <property type="term" value="F:FAD binding"/>
    <property type="evidence" value="ECO:0007669"/>
    <property type="project" value="InterPro"/>
</dbReference>
<keyword evidence="2" id="KW-0274">FAD</keyword>
<organism evidence="6 7">
    <name type="scientific">Aspergillus heteromorphus CBS 117.55</name>
    <dbReference type="NCBI Taxonomy" id="1448321"/>
    <lineage>
        <taxon>Eukaryota</taxon>
        <taxon>Fungi</taxon>
        <taxon>Dikarya</taxon>
        <taxon>Ascomycota</taxon>
        <taxon>Pezizomycotina</taxon>
        <taxon>Eurotiomycetes</taxon>
        <taxon>Eurotiomycetidae</taxon>
        <taxon>Eurotiales</taxon>
        <taxon>Aspergillaceae</taxon>
        <taxon>Aspergillus</taxon>
        <taxon>Aspergillus subgen. Circumdati</taxon>
    </lineage>
</organism>
<dbReference type="Pfam" id="PF01494">
    <property type="entry name" value="FAD_binding_3"/>
    <property type="match status" value="1"/>
</dbReference>
<dbReference type="STRING" id="1448321.A0A317W0K9"/>
<sequence>MVNDALSPSPPDPVLTRPFNQENDPVPLEIAIIGGGIIGVMLALGLLHHGIQVTVYERASTFPEIGAGMAFTAVARECMRRLSPQVLAAFERVGSPNPHPQNRYWDGFHPTTKEEAQSADALLFQLSTHDMGFWTCLRAGLLNEMSRELPEGTVKFGKRLVSYEDDEVVEKVVLRFADGSEGRADAVIGCDGLRSRTRQLLLGESNPAAYPSYSHKVAYRAVVPIAAGMAALGEDRGSNQCLQMGPGAHMLTYPLAGFTLMNVAIFTTDPTPWPDASKITMPATRSEVASVFASWSPSVREIIALLPENLTKWALYDMYEHPAASYCRGRVCLVGDAAHASSPHHGAGACMGVEDCLAMVTALDSVRGVVQERKALGVRGAVRQAFEAVNAVRWERSQWQVRSARETGDIYEWMYPGSGDSSERCKQEIEGRTRRIWEFSVEEMVREVRVLMGEARI</sequence>
<evidence type="ECO:0000259" key="5">
    <source>
        <dbReference type="Pfam" id="PF01494"/>
    </source>
</evidence>
<dbReference type="VEuPathDB" id="FungiDB:BO70DRAFT_338281"/>
<feature type="domain" description="FAD-binding" evidence="5">
    <location>
        <begin position="29"/>
        <end position="366"/>
    </location>
</feature>